<comment type="similarity">
    <text evidence="3 7">Belongs to the PP2C family.</text>
</comment>
<gene>
    <name evidence="8" type="ORF">HNY73_020671</name>
</gene>
<evidence type="ECO:0000313" key="9">
    <source>
        <dbReference type="Proteomes" id="UP000807504"/>
    </source>
</evidence>
<keyword evidence="6 7" id="KW-0464">Manganese</keyword>
<dbReference type="Gene3D" id="3.60.40.10">
    <property type="entry name" value="PPM-type phosphatase domain"/>
    <property type="match status" value="1"/>
</dbReference>
<comment type="catalytic activity">
    <reaction evidence="7">
        <text>O-phospho-L-seryl-[protein] + H2O = L-seryl-[protein] + phosphate</text>
        <dbReference type="Rhea" id="RHEA:20629"/>
        <dbReference type="Rhea" id="RHEA-COMP:9863"/>
        <dbReference type="Rhea" id="RHEA-COMP:11604"/>
        <dbReference type="ChEBI" id="CHEBI:15377"/>
        <dbReference type="ChEBI" id="CHEBI:29999"/>
        <dbReference type="ChEBI" id="CHEBI:43474"/>
        <dbReference type="ChEBI" id="CHEBI:83421"/>
        <dbReference type="EC" id="3.1.3.16"/>
    </reaction>
</comment>
<keyword evidence="7" id="KW-0378">Hydrolase</keyword>
<keyword evidence="5 7" id="KW-0904">Protein phosphatase</keyword>
<organism evidence="8 9">
    <name type="scientific">Argiope bruennichi</name>
    <name type="common">Wasp spider</name>
    <name type="synonym">Aranea bruennichi</name>
    <dbReference type="NCBI Taxonomy" id="94029"/>
    <lineage>
        <taxon>Eukaryota</taxon>
        <taxon>Metazoa</taxon>
        <taxon>Ecdysozoa</taxon>
        <taxon>Arthropoda</taxon>
        <taxon>Chelicerata</taxon>
        <taxon>Arachnida</taxon>
        <taxon>Araneae</taxon>
        <taxon>Araneomorphae</taxon>
        <taxon>Entelegynae</taxon>
        <taxon>Araneoidea</taxon>
        <taxon>Araneidae</taxon>
        <taxon>Argiope</taxon>
    </lineage>
</organism>
<dbReference type="EMBL" id="JABXBU010002230">
    <property type="protein sequence ID" value="KAF8767773.1"/>
    <property type="molecule type" value="Genomic_DNA"/>
</dbReference>
<dbReference type="GO" id="GO:0046872">
    <property type="term" value="F:metal ion binding"/>
    <property type="evidence" value="ECO:0007669"/>
    <property type="project" value="UniProtKB-UniRule"/>
</dbReference>
<dbReference type="GO" id="GO:0005739">
    <property type="term" value="C:mitochondrion"/>
    <property type="evidence" value="ECO:0007669"/>
    <property type="project" value="TreeGrafter"/>
</dbReference>
<evidence type="ECO:0000256" key="7">
    <source>
        <dbReference type="RuleBase" id="RU366020"/>
    </source>
</evidence>
<accession>A0A8T0E7M0</accession>
<dbReference type="Proteomes" id="UP000807504">
    <property type="component" value="Unassembled WGS sequence"/>
</dbReference>
<dbReference type="PANTHER" id="PTHR12320:SF1">
    <property type="entry name" value="PROTEIN PHOSPHATASE PTC7 HOMOLOG"/>
    <property type="match status" value="1"/>
</dbReference>
<evidence type="ECO:0000313" key="8">
    <source>
        <dbReference type="EMBL" id="KAF8767773.1"/>
    </source>
</evidence>
<evidence type="ECO:0000256" key="5">
    <source>
        <dbReference type="ARBA" id="ARBA00022912"/>
    </source>
</evidence>
<dbReference type="InterPro" id="IPR036457">
    <property type="entry name" value="PPM-type-like_dom_sf"/>
</dbReference>
<dbReference type="GO" id="GO:0004722">
    <property type="term" value="F:protein serine/threonine phosphatase activity"/>
    <property type="evidence" value="ECO:0007669"/>
    <property type="project" value="UniProtKB-EC"/>
</dbReference>
<dbReference type="EC" id="3.1.3.16" evidence="7"/>
<proteinExistence type="inferred from homology"/>
<reference evidence="8" key="2">
    <citation type="submission" date="2020-06" db="EMBL/GenBank/DDBJ databases">
        <authorList>
            <person name="Sheffer M."/>
        </authorList>
    </citation>
    <scope>NUCLEOTIDE SEQUENCE</scope>
</reference>
<keyword evidence="9" id="KW-1185">Reference proteome</keyword>
<comment type="caution">
    <text evidence="8">The sequence shown here is derived from an EMBL/GenBank/DDBJ whole genome shotgun (WGS) entry which is preliminary data.</text>
</comment>
<name>A0A8T0E7M0_ARGBR</name>
<keyword evidence="7" id="KW-0479">Metal-binding</keyword>
<dbReference type="InterPro" id="IPR039123">
    <property type="entry name" value="PPTC7"/>
</dbReference>
<dbReference type="PANTHER" id="PTHR12320">
    <property type="entry name" value="PROTEIN PHOSPHATASE 2C"/>
    <property type="match status" value="1"/>
</dbReference>
<sequence length="233" mass="25559">MQSVLVYGRFLTRALINGVYNYSSSTEAAVNRKRERDFRLLAVACGFPKVSSRFSALLNRGRYGDDASFFARYKTADVLGVADGVGGWRNYGIDPSLFSYTLMETCERLLILYTDTSALPVQEGDLILLATDGLFDNLPESVIVQQLSKLGDHNMENLQKMVNSLAFQAHRLAFDANYLSPFSKRARENGIDVLGGKPDDVTVLLAAVTNLFGEKSDSIAAVVAQHTCSSDHG</sequence>
<comment type="catalytic activity">
    <reaction evidence="7">
        <text>O-phospho-L-threonyl-[protein] + H2O = L-threonyl-[protein] + phosphate</text>
        <dbReference type="Rhea" id="RHEA:47004"/>
        <dbReference type="Rhea" id="RHEA-COMP:11060"/>
        <dbReference type="Rhea" id="RHEA-COMP:11605"/>
        <dbReference type="ChEBI" id="CHEBI:15377"/>
        <dbReference type="ChEBI" id="CHEBI:30013"/>
        <dbReference type="ChEBI" id="CHEBI:43474"/>
        <dbReference type="ChEBI" id="CHEBI:61977"/>
        <dbReference type="EC" id="3.1.3.16"/>
    </reaction>
</comment>
<dbReference type="AlphaFoldDB" id="A0A8T0E7M0"/>
<keyword evidence="4 7" id="KW-0460">Magnesium</keyword>
<comment type="cofactor">
    <cofactor evidence="2 7">
        <name>Mg(2+)</name>
        <dbReference type="ChEBI" id="CHEBI:18420"/>
    </cofactor>
</comment>
<evidence type="ECO:0000256" key="6">
    <source>
        <dbReference type="ARBA" id="ARBA00023211"/>
    </source>
</evidence>
<evidence type="ECO:0000256" key="2">
    <source>
        <dbReference type="ARBA" id="ARBA00001946"/>
    </source>
</evidence>
<comment type="cofactor">
    <cofactor evidence="1 7">
        <name>Mn(2+)</name>
        <dbReference type="ChEBI" id="CHEBI:29035"/>
    </cofactor>
</comment>
<reference evidence="8" key="1">
    <citation type="journal article" date="2020" name="bioRxiv">
        <title>Chromosome-level reference genome of the European wasp spider Argiope bruennichi: a resource for studies on range expansion and evolutionary adaptation.</title>
        <authorList>
            <person name="Sheffer M.M."/>
            <person name="Hoppe A."/>
            <person name="Krehenwinkel H."/>
            <person name="Uhl G."/>
            <person name="Kuss A.W."/>
            <person name="Jensen L."/>
            <person name="Jensen C."/>
            <person name="Gillespie R.G."/>
            <person name="Hoff K.J."/>
            <person name="Prost S."/>
        </authorList>
    </citation>
    <scope>NUCLEOTIDE SEQUENCE</scope>
</reference>
<evidence type="ECO:0000256" key="1">
    <source>
        <dbReference type="ARBA" id="ARBA00001936"/>
    </source>
</evidence>
<protein>
    <recommendedName>
        <fullName evidence="7">Protein phosphatase</fullName>
        <ecNumber evidence="7">3.1.3.16</ecNumber>
    </recommendedName>
</protein>
<evidence type="ECO:0000256" key="3">
    <source>
        <dbReference type="ARBA" id="ARBA00006702"/>
    </source>
</evidence>
<evidence type="ECO:0000256" key="4">
    <source>
        <dbReference type="ARBA" id="ARBA00022842"/>
    </source>
</evidence>
<dbReference type="SUPFAM" id="SSF81606">
    <property type="entry name" value="PP2C-like"/>
    <property type="match status" value="1"/>
</dbReference>